<sequence>MEPNHSPTASSFTMRQPSLSDLLASVHNGETFAFGLSRGGLTVPLAATRTYTLDNNDPFANIPPVEPRPDTRRAAAPFTATSSSSAAAAASTTASNTNSPSHHHAPRRSQRLAACSSTRETETNSNNASSEGRKRKAPSPRKRAVRKKPPPSTKDDPEAATEDRKPAAVEENEEGGEPVSCCICMCEPEKEDISSINGCEHMFCFDCIGKWADRENTCPLCKCRFTSISRVHKIKRRKGEKQAPNSKRVKQRDQRADVISGPAIEAMLASIAAASNGTHNRFGRFLVALGSRRAPTRVASSRRTTLILEDDIFSDETDDDELPMINFNQLMRRAAHGYPRTAVPPAAFDFGFGPMPAQFAATAMPPPAPPQYRNHASNTFEQNAGTPSNPLEIDLSEDDDDSEVEVFDASSSSA</sequence>
<dbReference type="GO" id="GO:0004842">
    <property type="term" value="F:ubiquitin-protein transferase activity"/>
    <property type="evidence" value="ECO:0007669"/>
    <property type="project" value="TreeGrafter"/>
</dbReference>
<dbReference type="SMART" id="SM00184">
    <property type="entry name" value="RING"/>
    <property type="match status" value="1"/>
</dbReference>
<feature type="region of interest" description="Disordered" evidence="5">
    <location>
        <begin position="51"/>
        <end position="172"/>
    </location>
</feature>
<name>A0A6S8JAS2_9STRA</name>
<dbReference type="PROSITE" id="PS00518">
    <property type="entry name" value="ZF_RING_1"/>
    <property type="match status" value="1"/>
</dbReference>
<keyword evidence="1" id="KW-0479">Metal-binding</keyword>
<feature type="compositionally biased region" description="Basic and acidic residues" evidence="5">
    <location>
        <begin position="153"/>
        <end position="168"/>
    </location>
</feature>
<feature type="compositionally biased region" description="Low complexity" evidence="5">
    <location>
        <begin position="74"/>
        <end position="100"/>
    </location>
</feature>
<evidence type="ECO:0000256" key="5">
    <source>
        <dbReference type="SAM" id="MobiDB-lite"/>
    </source>
</evidence>
<feature type="domain" description="RING-type" evidence="6">
    <location>
        <begin position="181"/>
        <end position="222"/>
    </location>
</feature>
<dbReference type="PANTHER" id="PTHR12109:SF3">
    <property type="entry name" value="RING FINGER PROTEIN 141"/>
    <property type="match status" value="1"/>
</dbReference>
<feature type="region of interest" description="Disordered" evidence="5">
    <location>
        <begin position="362"/>
        <end position="414"/>
    </location>
</feature>
<accession>A0A6S8JAS2</accession>
<dbReference type="InterPro" id="IPR013083">
    <property type="entry name" value="Znf_RING/FYVE/PHD"/>
</dbReference>
<feature type="compositionally biased region" description="Polar residues" evidence="5">
    <location>
        <begin position="115"/>
        <end position="130"/>
    </location>
</feature>
<dbReference type="SUPFAM" id="SSF57850">
    <property type="entry name" value="RING/U-box"/>
    <property type="match status" value="1"/>
</dbReference>
<dbReference type="PANTHER" id="PTHR12109">
    <property type="entry name" value="RING FINGER PROTEIN 141-RELATED"/>
    <property type="match status" value="1"/>
</dbReference>
<evidence type="ECO:0000256" key="1">
    <source>
        <dbReference type="ARBA" id="ARBA00022723"/>
    </source>
</evidence>
<protein>
    <recommendedName>
        <fullName evidence="6">RING-type domain-containing protein</fullName>
    </recommendedName>
</protein>
<dbReference type="InterPro" id="IPR058746">
    <property type="entry name" value="Znf_RING-type_Topors"/>
</dbReference>
<dbReference type="Gene3D" id="3.30.40.10">
    <property type="entry name" value="Zinc/RING finger domain, C3HC4 (zinc finger)"/>
    <property type="match status" value="1"/>
</dbReference>
<dbReference type="InterPro" id="IPR017907">
    <property type="entry name" value="Znf_RING_CS"/>
</dbReference>
<evidence type="ECO:0000313" key="8">
    <source>
        <dbReference type="EMBL" id="CAE0408653.1"/>
    </source>
</evidence>
<dbReference type="CDD" id="cd16574">
    <property type="entry name" value="RING-HC_Topors"/>
    <property type="match status" value="1"/>
</dbReference>
<proteinExistence type="predicted"/>
<evidence type="ECO:0000256" key="2">
    <source>
        <dbReference type="ARBA" id="ARBA00022771"/>
    </source>
</evidence>
<dbReference type="PROSITE" id="PS50089">
    <property type="entry name" value="ZF_RING_2"/>
    <property type="match status" value="1"/>
</dbReference>
<dbReference type="EMBL" id="HBIM01007489">
    <property type="protein sequence ID" value="CAE0408652.1"/>
    <property type="molecule type" value="Transcribed_RNA"/>
</dbReference>
<feature type="region of interest" description="Disordered" evidence="5">
    <location>
        <begin position="234"/>
        <end position="255"/>
    </location>
</feature>
<dbReference type="GO" id="GO:0008270">
    <property type="term" value="F:zinc ion binding"/>
    <property type="evidence" value="ECO:0007669"/>
    <property type="project" value="UniProtKB-KW"/>
</dbReference>
<keyword evidence="3" id="KW-0862">Zinc</keyword>
<dbReference type="GO" id="GO:0051865">
    <property type="term" value="P:protein autoubiquitination"/>
    <property type="evidence" value="ECO:0007669"/>
    <property type="project" value="TreeGrafter"/>
</dbReference>
<gene>
    <name evidence="7" type="ORF">ACOF00016_LOCUS6379</name>
    <name evidence="8" type="ORF">ACOF00016_LOCUS6380</name>
</gene>
<evidence type="ECO:0000259" key="6">
    <source>
        <dbReference type="PROSITE" id="PS50089"/>
    </source>
</evidence>
<dbReference type="InterPro" id="IPR047126">
    <property type="entry name" value="RNF141-like"/>
</dbReference>
<evidence type="ECO:0000256" key="4">
    <source>
        <dbReference type="PROSITE-ProRule" id="PRU00175"/>
    </source>
</evidence>
<dbReference type="AlphaFoldDB" id="A0A6S8JAS2"/>
<feature type="compositionally biased region" description="Polar residues" evidence="5">
    <location>
        <begin position="374"/>
        <end position="389"/>
    </location>
</feature>
<feature type="compositionally biased region" description="Acidic residues" evidence="5">
    <location>
        <begin position="394"/>
        <end position="406"/>
    </location>
</feature>
<reference evidence="7" key="1">
    <citation type="submission" date="2021-01" db="EMBL/GenBank/DDBJ databases">
        <authorList>
            <person name="Corre E."/>
            <person name="Pelletier E."/>
            <person name="Niang G."/>
            <person name="Scheremetjew M."/>
            <person name="Finn R."/>
            <person name="Kale V."/>
            <person name="Holt S."/>
            <person name="Cochrane G."/>
            <person name="Meng A."/>
            <person name="Brown T."/>
            <person name="Cohen L."/>
        </authorList>
    </citation>
    <scope>NUCLEOTIDE SEQUENCE</scope>
    <source>
        <strain evidence="7">CCMP127</strain>
    </source>
</reference>
<evidence type="ECO:0000256" key="3">
    <source>
        <dbReference type="ARBA" id="ARBA00022833"/>
    </source>
</evidence>
<dbReference type="Pfam" id="PF13639">
    <property type="entry name" value="zf-RING_2"/>
    <property type="match status" value="1"/>
</dbReference>
<dbReference type="InterPro" id="IPR001841">
    <property type="entry name" value="Znf_RING"/>
</dbReference>
<feature type="compositionally biased region" description="Basic residues" evidence="5">
    <location>
        <begin position="101"/>
        <end position="110"/>
    </location>
</feature>
<evidence type="ECO:0000313" key="7">
    <source>
        <dbReference type="EMBL" id="CAE0408652.1"/>
    </source>
</evidence>
<organism evidence="7">
    <name type="scientific">Amphora coffeiformis</name>
    <dbReference type="NCBI Taxonomy" id="265554"/>
    <lineage>
        <taxon>Eukaryota</taxon>
        <taxon>Sar</taxon>
        <taxon>Stramenopiles</taxon>
        <taxon>Ochrophyta</taxon>
        <taxon>Bacillariophyta</taxon>
        <taxon>Bacillariophyceae</taxon>
        <taxon>Bacillariophycidae</taxon>
        <taxon>Thalassiophysales</taxon>
        <taxon>Catenulaceae</taxon>
        <taxon>Amphora</taxon>
    </lineage>
</organism>
<feature type="compositionally biased region" description="Basic residues" evidence="5">
    <location>
        <begin position="133"/>
        <end position="149"/>
    </location>
</feature>
<keyword evidence="2 4" id="KW-0863">Zinc-finger</keyword>
<dbReference type="EMBL" id="HBIM01007490">
    <property type="protein sequence ID" value="CAE0408653.1"/>
    <property type="molecule type" value="Transcribed_RNA"/>
</dbReference>